<organism evidence="1 2">
    <name type="scientific">Henosepilachna vigintioctopunctata</name>
    <dbReference type="NCBI Taxonomy" id="420089"/>
    <lineage>
        <taxon>Eukaryota</taxon>
        <taxon>Metazoa</taxon>
        <taxon>Ecdysozoa</taxon>
        <taxon>Arthropoda</taxon>
        <taxon>Hexapoda</taxon>
        <taxon>Insecta</taxon>
        <taxon>Pterygota</taxon>
        <taxon>Neoptera</taxon>
        <taxon>Endopterygota</taxon>
        <taxon>Coleoptera</taxon>
        <taxon>Polyphaga</taxon>
        <taxon>Cucujiformia</taxon>
        <taxon>Coccinelloidea</taxon>
        <taxon>Coccinellidae</taxon>
        <taxon>Epilachninae</taxon>
        <taxon>Epilachnini</taxon>
        <taxon>Henosepilachna</taxon>
    </lineage>
</organism>
<gene>
    <name evidence="1" type="ORF">WA026_022654</name>
</gene>
<sequence>MIDLESQLSFITEEAEQRLGLARTKIYAEISGISESDAEVLTSKIEVLPQPRFPSTFRTWQEFLNLPKLTSKLPQTNLLIFWRKSE</sequence>
<keyword evidence="2" id="KW-1185">Reference proteome</keyword>
<evidence type="ECO:0000313" key="1">
    <source>
        <dbReference type="EMBL" id="KAK9878584.1"/>
    </source>
</evidence>
<evidence type="ECO:0000313" key="2">
    <source>
        <dbReference type="Proteomes" id="UP001431783"/>
    </source>
</evidence>
<reference evidence="1 2" key="1">
    <citation type="submission" date="2023-03" db="EMBL/GenBank/DDBJ databases">
        <title>Genome insight into feeding habits of ladybird beetles.</title>
        <authorList>
            <person name="Li H.-S."/>
            <person name="Huang Y.-H."/>
            <person name="Pang H."/>
        </authorList>
    </citation>
    <scope>NUCLEOTIDE SEQUENCE [LARGE SCALE GENOMIC DNA]</scope>
    <source>
        <strain evidence="1">SYSU_2023b</strain>
        <tissue evidence="1">Whole body</tissue>
    </source>
</reference>
<dbReference type="Proteomes" id="UP001431783">
    <property type="component" value="Unassembled WGS sequence"/>
</dbReference>
<accession>A0AAW1U6G2</accession>
<dbReference type="AlphaFoldDB" id="A0AAW1U6G2"/>
<comment type="caution">
    <text evidence="1">The sequence shown here is derived from an EMBL/GenBank/DDBJ whole genome shotgun (WGS) entry which is preliminary data.</text>
</comment>
<proteinExistence type="predicted"/>
<dbReference type="EMBL" id="JARQZJ010000050">
    <property type="protein sequence ID" value="KAK9878584.1"/>
    <property type="molecule type" value="Genomic_DNA"/>
</dbReference>
<protein>
    <submittedName>
        <fullName evidence="1">Uncharacterized protein</fullName>
    </submittedName>
</protein>
<name>A0AAW1U6G2_9CUCU</name>